<dbReference type="STRING" id="1797460.A3E73_01390"/>
<dbReference type="EMBL" id="MEZN01000030">
    <property type="protein sequence ID" value="OGD55940.1"/>
    <property type="molecule type" value="Genomic_DNA"/>
</dbReference>
<dbReference type="Gene3D" id="2.60.40.10">
    <property type="entry name" value="Immunoglobulins"/>
    <property type="match status" value="2"/>
</dbReference>
<dbReference type="InterPro" id="IPR013783">
    <property type="entry name" value="Ig-like_fold"/>
</dbReference>
<feature type="domain" description="Bacterial Ig" evidence="2">
    <location>
        <begin position="63"/>
        <end position="143"/>
    </location>
</feature>
<organism evidence="3 4">
    <name type="scientific">Candidatus Beckwithbacteria bacterium RIFCSPHIGHO2_12_FULL_47_17</name>
    <dbReference type="NCBI Taxonomy" id="1797460"/>
    <lineage>
        <taxon>Bacteria</taxon>
        <taxon>Candidatus Beckwithiibacteriota</taxon>
    </lineage>
</organism>
<protein>
    <recommendedName>
        <fullName evidence="2">Bacterial Ig domain-containing protein</fullName>
    </recommendedName>
</protein>
<dbReference type="AlphaFoldDB" id="A0A1F5DLN1"/>
<keyword evidence="1" id="KW-0812">Transmembrane</keyword>
<evidence type="ECO:0000313" key="3">
    <source>
        <dbReference type="EMBL" id="OGD55940.1"/>
    </source>
</evidence>
<sequence>MQSRLQRKREKDSLRQAGKYILLTLVTLFLVVKFGLPSLIRLAAFIGDLKSSGQPIEKSDTLAPGAPTLLSLPEATNSAKIAIAGYAETGATIKLSRGGVVVEETIADSDGNFEFKDVVLKEGNNEFFTEAVDSQGNTSGPSRTYLVTYDAEPPQLTIEQPEAGKRLFDKDSPVTISGQTEIGTSLTINAKFVRIDSEGRFSVKWPLVEGDNQLDFLARDAAGNETKKTLTVNYTP</sequence>
<name>A0A1F5DLN1_9BACT</name>
<feature type="transmembrane region" description="Helical" evidence="1">
    <location>
        <begin position="20"/>
        <end position="40"/>
    </location>
</feature>
<reference evidence="3 4" key="1">
    <citation type="journal article" date="2016" name="Nat. Commun.">
        <title>Thousands of microbial genomes shed light on interconnected biogeochemical processes in an aquifer system.</title>
        <authorList>
            <person name="Anantharaman K."/>
            <person name="Brown C.T."/>
            <person name="Hug L.A."/>
            <person name="Sharon I."/>
            <person name="Castelle C.J."/>
            <person name="Probst A.J."/>
            <person name="Thomas B.C."/>
            <person name="Singh A."/>
            <person name="Wilkins M.J."/>
            <person name="Karaoz U."/>
            <person name="Brodie E.L."/>
            <person name="Williams K.H."/>
            <person name="Hubbard S.S."/>
            <person name="Banfield J.F."/>
        </authorList>
    </citation>
    <scope>NUCLEOTIDE SEQUENCE [LARGE SCALE GENOMIC DNA]</scope>
</reference>
<proteinExistence type="predicted"/>
<dbReference type="Pfam" id="PF09136">
    <property type="entry name" value="Glucodextran_B"/>
    <property type="match status" value="1"/>
</dbReference>
<dbReference type="NCBIfam" id="NF033510">
    <property type="entry name" value="Ca_tandemer"/>
    <property type="match status" value="1"/>
</dbReference>
<dbReference type="InterPro" id="IPR041498">
    <property type="entry name" value="Big_6"/>
</dbReference>
<accession>A0A1F5DLN1</accession>
<keyword evidence="1" id="KW-1133">Transmembrane helix</keyword>
<dbReference type="Pfam" id="PF17936">
    <property type="entry name" value="Big_6"/>
    <property type="match status" value="1"/>
</dbReference>
<evidence type="ECO:0000313" key="4">
    <source>
        <dbReference type="Proteomes" id="UP000176791"/>
    </source>
</evidence>
<dbReference type="Proteomes" id="UP000176791">
    <property type="component" value="Unassembled WGS sequence"/>
</dbReference>
<gene>
    <name evidence="3" type="ORF">A3E73_01390</name>
</gene>
<keyword evidence="1" id="KW-0472">Membrane</keyword>
<comment type="caution">
    <text evidence="3">The sequence shown here is derived from an EMBL/GenBank/DDBJ whole genome shotgun (WGS) entry which is preliminary data.</text>
</comment>
<evidence type="ECO:0000256" key="1">
    <source>
        <dbReference type="SAM" id="Phobius"/>
    </source>
</evidence>
<evidence type="ECO:0000259" key="2">
    <source>
        <dbReference type="Pfam" id="PF17936"/>
    </source>
</evidence>